<evidence type="ECO:0000256" key="1">
    <source>
        <dbReference type="SAM" id="MobiDB-lite"/>
    </source>
</evidence>
<feature type="compositionally biased region" description="Basic and acidic residues" evidence="1">
    <location>
        <begin position="95"/>
        <end position="112"/>
    </location>
</feature>
<evidence type="ECO:0000313" key="2">
    <source>
        <dbReference type="EMBL" id="KAJ8503730.1"/>
    </source>
</evidence>
<organism evidence="2 3">
    <name type="scientific">Ensete ventricosum</name>
    <name type="common">Abyssinian banana</name>
    <name type="synonym">Musa ensete</name>
    <dbReference type="NCBI Taxonomy" id="4639"/>
    <lineage>
        <taxon>Eukaryota</taxon>
        <taxon>Viridiplantae</taxon>
        <taxon>Streptophyta</taxon>
        <taxon>Embryophyta</taxon>
        <taxon>Tracheophyta</taxon>
        <taxon>Spermatophyta</taxon>
        <taxon>Magnoliopsida</taxon>
        <taxon>Liliopsida</taxon>
        <taxon>Zingiberales</taxon>
        <taxon>Musaceae</taxon>
        <taxon>Ensete</taxon>
    </lineage>
</organism>
<dbReference type="EMBL" id="JAQQAF010000002">
    <property type="protein sequence ID" value="KAJ8503730.1"/>
    <property type="molecule type" value="Genomic_DNA"/>
</dbReference>
<accession>A0AAV8RPR8</accession>
<feature type="compositionally biased region" description="Low complexity" evidence="1">
    <location>
        <begin position="75"/>
        <end position="91"/>
    </location>
</feature>
<proteinExistence type="predicted"/>
<dbReference type="Proteomes" id="UP001222027">
    <property type="component" value="Unassembled WGS sequence"/>
</dbReference>
<reference evidence="2 3" key="1">
    <citation type="submission" date="2022-12" db="EMBL/GenBank/DDBJ databases">
        <title>Chromosome-scale assembly of the Ensete ventricosum genome.</title>
        <authorList>
            <person name="Dussert Y."/>
            <person name="Stocks J."/>
            <person name="Wendawek A."/>
            <person name="Woldeyes F."/>
            <person name="Nichols R.A."/>
            <person name="Borrell J.S."/>
        </authorList>
    </citation>
    <scope>NUCLEOTIDE SEQUENCE [LARGE SCALE GENOMIC DNA]</scope>
    <source>
        <strain evidence="3">cv. Maze</strain>
        <tissue evidence="2">Seeds</tissue>
    </source>
</reference>
<feature type="compositionally biased region" description="Basic and acidic residues" evidence="1">
    <location>
        <begin position="19"/>
        <end position="34"/>
    </location>
</feature>
<gene>
    <name evidence="2" type="ORF">OPV22_004616</name>
</gene>
<protein>
    <submittedName>
        <fullName evidence="2">Uncharacterized protein</fullName>
    </submittedName>
</protein>
<comment type="caution">
    <text evidence="2">The sequence shown here is derived from an EMBL/GenBank/DDBJ whole genome shotgun (WGS) entry which is preliminary data.</text>
</comment>
<keyword evidence="3" id="KW-1185">Reference proteome</keyword>
<feature type="region of interest" description="Disordered" evidence="1">
    <location>
        <begin position="1"/>
        <end position="34"/>
    </location>
</feature>
<dbReference type="AlphaFoldDB" id="A0AAV8RPR8"/>
<evidence type="ECO:0000313" key="3">
    <source>
        <dbReference type="Proteomes" id="UP001222027"/>
    </source>
</evidence>
<name>A0AAV8RPR8_ENSVE</name>
<sequence length="112" mass="12643">MSALFIHTTAGRVATDAENGTKEEHNHQNHHRQDSELPACIQVCRAELHWQRGGIKLEKVEEGTNEHKYPFLAHSSPSTTPPTTRRLPSSSIHPEASENREGSERIQLKFQP</sequence>
<feature type="region of interest" description="Disordered" evidence="1">
    <location>
        <begin position="69"/>
        <end position="112"/>
    </location>
</feature>